<accession>A0ABV9HA10</accession>
<dbReference type="EMBL" id="JBHSEL010000122">
    <property type="protein sequence ID" value="MFC4626149.1"/>
    <property type="molecule type" value="Genomic_DNA"/>
</dbReference>
<evidence type="ECO:0000256" key="1">
    <source>
        <dbReference type="ARBA" id="ARBA00003630"/>
    </source>
</evidence>
<dbReference type="PANTHER" id="PTHR30483">
    <property type="entry name" value="LEUCINE-SPECIFIC-BINDING PROTEIN"/>
    <property type="match status" value="1"/>
</dbReference>
<dbReference type="PRINTS" id="PR00337">
    <property type="entry name" value="LEUILEVALBP"/>
</dbReference>
<dbReference type="Pfam" id="PF13458">
    <property type="entry name" value="Peripla_BP_6"/>
    <property type="match status" value="1"/>
</dbReference>
<dbReference type="CDD" id="cd06333">
    <property type="entry name" value="PBP1_ABC_RPA1789-like"/>
    <property type="match status" value="1"/>
</dbReference>
<evidence type="ECO:0000259" key="7">
    <source>
        <dbReference type="Pfam" id="PF13458"/>
    </source>
</evidence>
<dbReference type="SUPFAM" id="SSF53822">
    <property type="entry name" value="Periplasmic binding protein-like I"/>
    <property type="match status" value="1"/>
</dbReference>
<dbReference type="Gene3D" id="3.40.50.2300">
    <property type="match status" value="2"/>
</dbReference>
<keyword evidence="9" id="KW-1185">Reference proteome</keyword>
<reference evidence="9" key="1">
    <citation type="journal article" date="2019" name="Int. J. Syst. Evol. Microbiol.">
        <title>The Global Catalogue of Microorganisms (GCM) 10K type strain sequencing project: providing services to taxonomists for standard genome sequencing and annotation.</title>
        <authorList>
            <consortium name="The Broad Institute Genomics Platform"/>
            <consortium name="The Broad Institute Genome Sequencing Center for Infectious Disease"/>
            <person name="Wu L."/>
            <person name="Ma J."/>
        </authorList>
    </citation>
    <scope>NUCLEOTIDE SEQUENCE [LARGE SCALE GENOMIC DNA]</scope>
    <source>
        <strain evidence="9">CGMCC 1.15731</strain>
    </source>
</reference>
<evidence type="ECO:0000313" key="8">
    <source>
        <dbReference type="EMBL" id="MFC4626149.1"/>
    </source>
</evidence>
<feature type="signal peptide" evidence="6">
    <location>
        <begin position="1"/>
        <end position="26"/>
    </location>
</feature>
<dbReference type="InterPro" id="IPR051010">
    <property type="entry name" value="BCAA_transport"/>
</dbReference>
<evidence type="ECO:0000256" key="2">
    <source>
        <dbReference type="ARBA" id="ARBA00010062"/>
    </source>
</evidence>
<comment type="function">
    <text evidence="1">Component of an amino-acid transport system.</text>
</comment>
<evidence type="ECO:0000256" key="3">
    <source>
        <dbReference type="ARBA" id="ARBA00022448"/>
    </source>
</evidence>
<evidence type="ECO:0000256" key="6">
    <source>
        <dbReference type="SAM" id="SignalP"/>
    </source>
</evidence>
<comment type="caution">
    <text evidence="8">The sequence shown here is derived from an EMBL/GenBank/DDBJ whole genome shotgun (WGS) entry which is preliminary data.</text>
</comment>
<evidence type="ECO:0000256" key="5">
    <source>
        <dbReference type="ARBA" id="ARBA00022970"/>
    </source>
</evidence>
<proteinExistence type="inferred from homology"/>
<dbReference type="PANTHER" id="PTHR30483:SF38">
    <property type="entry name" value="BLR7848 PROTEIN"/>
    <property type="match status" value="1"/>
</dbReference>
<comment type="similarity">
    <text evidence="2">Belongs to the leucine-binding protein family.</text>
</comment>
<keyword evidence="4 6" id="KW-0732">Signal</keyword>
<feature type="domain" description="Leucine-binding protein" evidence="7">
    <location>
        <begin position="31"/>
        <end position="366"/>
    </location>
</feature>
<gene>
    <name evidence="8" type="ORF">ACFO1V_13200</name>
</gene>
<evidence type="ECO:0000313" key="9">
    <source>
        <dbReference type="Proteomes" id="UP001596042"/>
    </source>
</evidence>
<dbReference type="Proteomes" id="UP001596042">
    <property type="component" value="Unassembled WGS sequence"/>
</dbReference>
<keyword evidence="3" id="KW-0813">Transport</keyword>
<dbReference type="InterPro" id="IPR028081">
    <property type="entry name" value="Leu-bd"/>
</dbReference>
<organism evidence="8 9">
    <name type="scientific">Daeguia caeni</name>
    <dbReference type="NCBI Taxonomy" id="439612"/>
    <lineage>
        <taxon>Bacteria</taxon>
        <taxon>Pseudomonadati</taxon>
        <taxon>Pseudomonadota</taxon>
        <taxon>Alphaproteobacteria</taxon>
        <taxon>Hyphomicrobiales</taxon>
        <taxon>Brucellaceae</taxon>
        <taxon>Daeguia</taxon>
    </lineage>
</organism>
<dbReference type="InterPro" id="IPR028082">
    <property type="entry name" value="Peripla_BP_I"/>
</dbReference>
<dbReference type="RefSeq" id="WP_374832664.1">
    <property type="nucleotide sequence ID" value="NZ_JBHEEZ010000017.1"/>
</dbReference>
<evidence type="ECO:0000256" key="4">
    <source>
        <dbReference type="ARBA" id="ARBA00022729"/>
    </source>
</evidence>
<keyword evidence="5" id="KW-0029">Amino-acid transport</keyword>
<feature type="chain" id="PRO_5045102335" evidence="6">
    <location>
        <begin position="27"/>
        <end position="386"/>
    </location>
</feature>
<protein>
    <submittedName>
        <fullName evidence="8">ABC transporter substrate-binding protein</fullName>
    </submittedName>
</protein>
<dbReference type="InterPro" id="IPR000709">
    <property type="entry name" value="Leu_Ile_Val-bd"/>
</dbReference>
<sequence length="386" mass="40940">MITKRKFLALSVAAVLSLGMSGMASAADDELKIGLLLPTSGPLSFVGGTMKQAADLMVEEYKAKGGIGGKPFSVQFYDTESNTTLVGQQMRRLIETDGVDVVLGPTVTGETLTARPIANELKVPLLPFAGTEAVTEPATPYLFSVVPSDRQVAKAMIDLAKKQGLKKIAFLYSADGFGQTGLNVLKQLLDSEGVELVATEEFGPRDADMTPQIMRIRSADPDVMFVWGVNPGPTIIMKNAKQIGFNKPIYNSYGVAVPQFIEQTGATGEGSYVAGTAIMAAKSLPEDDEIRKANIANVEAFEAKYGKPVAAMNGYVFDAFKALDAAITENGGKTDRESIAAALRKIGFTGANGKLQFKEGSSTAQSPDSGAMVMLKIENGKFVLAE</sequence>
<name>A0ABV9HA10_9HYPH</name>